<organism evidence="5 6">
    <name type="scientific">Bifidobacterium longum</name>
    <dbReference type="NCBI Taxonomy" id="216816"/>
    <lineage>
        <taxon>Bacteria</taxon>
        <taxon>Bacillati</taxon>
        <taxon>Actinomycetota</taxon>
        <taxon>Actinomycetes</taxon>
        <taxon>Bifidobacteriales</taxon>
        <taxon>Bifidobacteriaceae</taxon>
        <taxon>Bifidobacterium</taxon>
    </lineage>
</organism>
<keyword evidence="1 2" id="KW-0238">DNA-binding</keyword>
<evidence type="ECO:0000259" key="4">
    <source>
        <dbReference type="PROSITE" id="PS50977"/>
    </source>
</evidence>
<name>A0A2U2RUD9_BIFLN</name>
<comment type="caution">
    <text evidence="5">The sequence shown here is derived from an EMBL/GenBank/DDBJ whole genome shotgun (WGS) entry which is preliminary data.</text>
</comment>
<dbReference type="EMBL" id="PHUM01000002">
    <property type="protein sequence ID" value="PWH09487.1"/>
    <property type="molecule type" value="Genomic_DNA"/>
</dbReference>
<dbReference type="InterPro" id="IPR001647">
    <property type="entry name" value="HTH_TetR"/>
</dbReference>
<evidence type="ECO:0000313" key="6">
    <source>
        <dbReference type="Proteomes" id="UP000245582"/>
    </source>
</evidence>
<evidence type="ECO:0000256" key="3">
    <source>
        <dbReference type="SAM" id="MobiDB-lite"/>
    </source>
</evidence>
<dbReference type="InterPro" id="IPR009057">
    <property type="entry name" value="Homeodomain-like_sf"/>
</dbReference>
<feature type="DNA-binding region" description="H-T-H motif" evidence="2">
    <location>
        <begin position="174"/>
        <end position="193"/>
    </location>
</feature>
<evidence type="ECO:0000256" key="1">
    <source>
        <dbReference type="ARBA" id="ARBA00023125"/>
    </source>
</evidence>
<evidence type="ECO:0000256" key="2">
    <source>
        <dbReference type="PROSITE-ProRule" id="PRU00335"/>
    </source>
</evidence>
<dbReference type="Proteomes" id="UP000245582">
    <property type="component" value="Unassembled WGS sequence"/>
</dbReference>
<accession>A0A2U2RUD9</accession>
<dbReference type="GO" id="GO:0003677">
    <property type="term" value="F:DNA binding"/>
    <property type="evidence" value="ECO:0007669"/>
    <property type="project" value="UniProtKB-UniRule"/>
</dbReference>
<reference evidence="5 6" key="1">
    <citation type="submission" date="2017-11" db="EMBL/GenBank/DDBJ databases">
        <title>Draft genome sequence of Bifidobacterium longum UMA026, isolated from Holstein dairy cow feces.</title>
        <authorList>
            <person name="Albert K."/>
            <person name="Sela D.A."/>
        </authorList>
    </citation>
    <scope>NUCLEOTIDE SEQUENCE [LARGE SCALE GENOMIC DNA]</scope>
    <source>
        <strain evidence="5 6">UMA026</strain>
    </source>
</reference>
<gene>
    <name evidence="5" type="ORF">CWE05_01690</name>
</gene>
<dbReference type="PROSITE" id="PS50977">
    <property type="entry name" value="HTH_TETR_2"/>
    <property type="match status" value="1"/>
</dbReference>
<evidence type="ECO:0000313" key="5">
    <source>
        <dbReference type="EMBL" id="PWH09487.1"/>
    </source>
</evidence>
<dbReference type="SUPFAM" id="SSF46689">
    <property type="entry name" value="Homeodomain-like"/>
    <property type="match status" value="1"/>
</dbReference>
<dbReference type="AlphaFoldDB" id="A0A2U2RUD9"/>
<feature type="region of interest" description="Disordered" evidence="3">
    <location>
        <begin position="72"/>
        <end position="91"/>
    </location>
</feature>
<feature type="compositionally biased region" description="Basic and acidic residues" evidence="3">
    <location>
        <begin position="76"/>
        <end position="91"/>
    </location>
</feature>
<sequence length="296" mass="33775">MRIPQPQCAVQRKFVDNESSSVLDAAQSCLPSRCKDFCRKHYSRFYDTSRTNITRAIPLSLFLFRCRPLTSQQHPQADDHGHHAEPDAEQSRGLRRVRGSLGFQQHVLRDHQRQHRIEKVTNLTDESMGLCVLCEITIPRIAIKKNPQLTQQTVNRLKEAFWKLYETKPIEKISVRQITELAGYNLATFYLYFSSVRDVRDQIEDDLIAQRDLILKQCMHDGTLEIGQVISSLATMLMPYGHVLLGPNGDPAFIVRAEETAWPFLQPILFPSIAPHMQMPSQSEAAQQPAASPQAQ</sequence>
<protein>
    <recommendedName>
        <fullName evidence="4">HTH tetR-type domain-containing protein</fullName>
    </recommendedName>
</protein>
<proteinExistence type="predicted"/>
<feature type="domain" description="HTH tetR-type" evidence="4">
    <location>
        <begin position="151"/>
        <end position="211"/>
    </location>
</feature>
<dbReference type="Gene3D" id="1.10.357.10">
    <property type="entry name" value="Tetracycline Repressor, domain 2"/>
    <property type="match status" value="1"/>
</dbReference>